<dbReference type="SMART" id="SM00448">
    <property type="entry name" value="REC"/>
    <property type="match status" value="1"/>
</dbReference>
<dbReference type="PROSITE" id="PS50110">
    <property type="entry name" value="RESPONSE_REGULATORY"/>
    <property type="match status" value="1"/>
</dbReference>
<dbReference type="GO" id="GO:0000160">
    <property type="term" value="P:phosphorelay signal transduction system"/>
    <property type="evidence" value="ECO:0007669"/>
    <property type="project" value="InterPro"/>
</dbReference>
<reference evidence="5" key="1">
    <citation type="submission" date="2020-10" db="EMBL/GenBank/DDBJ databases">
        <authorList>
            <person name="Castelo-Branco R."/>
            <person name="Eusebio N."/>
            <person name="Adriana R."/>
            <person name="Vieira A."/>
            <person name="Brugerolle De Fraissinette N."/>
            <person name="Rezende De Castro R."/>
            <person name="Schneider M.P."/>
            <person name="Vasconcelos V."/>
            <person name="Leao P.N."/>
        </authorList>
    </citation>
    <scope>NUCLEOTIDE SEQUENCE</scope>
    <source>
        <strain evidence="5">LEGE 07310</strain>
    </source>
</reference>
<evidence type="ECO:0000313" key="5">
    <source>
        <dbReference type="EMBL" id="MBE9079604.1"/>
    </source>
</evidence>
<dbReference type="Gene3D" id="3.60.40.10">
    <property type="entry name" value="PPM-type phosphatase domain"/>
    <property type="match status" value="1"/>
</dbReference>
<protein>
    <submittedName>
        <fullName evidence="5">SpoIIE family protein phosphatase</fullName>
    </submittedName>
</protein>
<dbReference type="InterPro" id="IPR011006">
    <property type="entry name" value="CheY-like_superfamily"/>
</dbReference>
<feature type="modified residue" description="4-aspartylphosphate" evidence="2">
    <location>
        <position position="52"/>
    </location>
</feature>
<dbReference type="RefSeq" id="WP_193910728.1">
    <property type="nucleotide sequence ID" value="NZ_JADEXG010000061.1"/>
</dbReference>
<dbReference type="GO" id="GO:0016791">
    <property type="term" value="F:phosphatase activity"/>
    <property type="evidence" value="ECO:0007669"/>
    <property type="project" value="TreeGrafter"/>
</dbReference>
<evidence type="ECO:0000256" key="2">
    <source>
        <dbReference type="PROSITE-ProRule" id="PRU00169"/>
    </source>
</evidence>
<keyword evidence="6" id="KW-1185">Reference proteome</keyword>
<evidence type="ECO:0000313" key="6">
    <source>
        <dbReference type="Proteomes" id="UP000636505"/>
    </source>
</evidence>
<dbReference type="EMBL" id="JADEXG010000061">
    <property type="protein sequence ID" value="MBE9079604.1"/>
    <property type="molecule type" value="Genomic_DNA"/>
</dbReference>
<accession>A0A8J7AII4</accession>
<dbReference type="InterPro" id="IPR052016">
    <property type="entry name" value="Bact_Sigma-Reg"/>
</dbReference>
<keyword evidence="1" id="KW-0378">Hydrolase</keyword>
<dbReference type="InterPro" id="IPR001932">
    <property type="entry name" value="PPM-type_phosphatase-like_dom"/>
</dbReference>
<dbReference type="Proteomes" id="UP000636505">
    <property type="component" value="Unassembled WGS sequence"/>
</dbReference>
<sequence>MADILVIDDDPVILQLLQRLLREQGYTVATAASAEIGMALAADLSPPVIICDWRLLPGEIDGIEVCQRIKQDPQLAATFFLLLTGHTAIANRVQALEAGADDLLIKPVDIAELKARVKSGLRLHELAHDLQRQKQRLEAELKEAADYVRSLLPRDMRDRVRINARFFPSRQLGGDCFDYYWLDPDYLMIYLLDVSGHGLGAALLSTSVLNVLRSQSLPDVNFYRPEKVLAGLNEMFQMDGQNDKYFTIWYGVYNQATRQLVYASAGHPPAVLLTDRGKPQPQIERLRTSGMPIGMMPESTYAWERCQIPPDSRLYLFSDGVYEVQQENQELLGLEGFIQLLRLAQADTYPSLDWLLQQIEVLRIRNTVFSDDLSLLEVNFG</sequence>
<keyword evidence="2" id="KW-0597">Phosphoprotein</keyword>
<dbReference type="PANTHER" id="PTHR43156">
    <property type="entry name" value="STAGE II SPORULATION PROTEIN E-RELATED"/>
    <property type="match status" value="1"/>
</dbReference>
<dbReference type="PANTHER" id="PTHR43156:SF2">
    <property type="entry name" value="STAGE II SPORULATION PROTEIN E"/>
    <property type="match status" value="1"/>
</dbReference>
<keyword evidence="3" id="KW-0175">Coiled coil</keyword>
<dbReference type="SUPFAM" id="SSF52172">
    <property type="entry name" value="CheY-like"/>
    <property type="match status" value="1"/>
</dbReference>
<dbReference type="Pfam" id="PF07228">
    <property type="entry name" value="SpoIIE"/>
    <property type="match status" value="1"/>
</dbReference>
<proteinExistence type="predicted"/>
<name>A0A8J7AII4_9CYAN</name>
<dbReference type="AlphaFoldDB" id="A0A8J7AII4"/>
<gene>
    <name evidence="5" type="ORF">IQ241_20270</name>
</gene>
<dbReference type="Pfam" id="PF00072">
    <property type="entry name" value="Response_reg"/>
    <property type="match status" value="1"/>
</dbReference>
<evidence type="ECO:0000256" key="1">
    <source>
        <dbReference type="ARBA" id="ARBA00022801"/>
    </source>
</evidence>
<evidence type="ECO:0000256" key="3">
    <source>
        <dbReference type="SAM" id="Coils"/>
    </source>
</evidence>
<evidence type="ECO:0000259" key="4">
    <source>
        <dbReference type="PROSITE" id="PS50110"/>
    </source>
</evidence>
<organism evidence="5 6">
    <name type="scientific">Vasconcelosia minhoensis LEGE 07310</name>
    <dbReference type="NCBI Taxonomy" id="915328"/>
    <lineage>
        <taxon>Bacteria</taxon>
        <taxon>Bacillati</taxon>
        <taxon>Cyanobacteriota</taxon>
        <taxon>Cyanophyceae</taxon>
        <taxon>Nodosilineales</taxon>
        <taxon>Cymatolegaceae</taxon>
        <taxon>Vasconcelosia</taxon>
        <taxon>Vasconcelosia minhoensis</taxon>
    </lineage>
</organism>
<dbReference type="Gene3D" id="3.40.50.2300">
    <property type="match status" value="1"/>
</dbReference>
<dbReference type="InterPro" id="IPR036457">
    <property type="entry name" value="PPM-type-like_dom_sf"/>
</dbReference>
<feature type="domain" description="Response regulatory" evidence="4">
    <location>
        <begin position="3"/>
        <end position="121"/>
    </location>
</feature>
<dbReference type="InterPro" id="IPR001789">
    <property type="entry name" value="Sig_transdc_resp-reg_receiver"/>
</dbReference>
<dbReference type="SUPFAM" id="SSF81606">
    <property type="entry name" value="PP2C-like"/>
    <property type="match status" value="1"/>
</dbReference>
<feature type="coiled-coil region" evidence="3">
    <location>
        <begin position="123"/>
        <end position="150"/>
    </location>
</feature>
<dbReference type="SMART" id="SM00331">
    <property type="entry name" value="PP2C_SIG"/>
    <property type="match status" value="1"/>
</dbReference>
<comment type="caution">
    <text evidence="5">The sequence shown here is derived from an EMBL/GenBank/DDBJ whole genome shotgun (WGS) entry which is preliminary data.</text>
</comment>